<accession>A0A081AW70</accession>
<comment type="caution">
    <text evidence="1">The sequence shown here is derived from an EMBL/GenBank/DDBJ whole genome shotgun (WGS) entry which is preliminary data.</text>
</comment>
<sequence>MKTTTLIWRNQTLTAWNMTQRLQRTKWMKNLSRSSLMLLIWTAFKRRNGTTLTSGTVGKFKWMLLRSTTDQAV</sequence>
<evidence type="ECO:0000313" key="2">
    <source>
        <dbReference type="Proteomes" id="UP000028582"/>
    </source>
</evidence>
<organism evidence="1 2">
    <name type="scientific">Phytophthora nicotianae P1976</name>
    <dbReference type="NCBI Taxonomy" id="1317066"/>
    <lineage>
        <taxon>Eukaryota</taxon>
        <taxon>Sar</taxon>
        <taxon>Stramenopiles</taxon>
        <taxon>Oomycota</taxon>
        <taxon>Peronosporomycetes</taxon>
        <taxon>Peronosporales</taxon>
        <taxon>Peronosporaceae</taxon>
        <taxon>Phytophthora</taxon>
    </lineage>
</organism>
<dbReference type="AlphaFoldDB" id="A0A081AW70"/>
<evidence type="ECO:0000313" key="1">
    <source>
        <dbReference type="EMBL" id="ETO83131.1"/>
    </source>
</evidence>
<dbReference type="EMBL" id="ANJA01000554">
    <property type="protein sequence ID" value="ETO83131.1"/>
    <property type="molecule type" value="Genomic_DNA"/>
</dbReference>
<proteinExistence type="predicted"/>
<reference evidence="1 2" key="1">
    <citation type="submission" date="2013-11" db="EMBL/GenBank/DDBJ databases">
        <title>The Genome Sequence of Phytophthora parasitica P1976.</title>
        <authorList>
            <consortium name="The Broad Institute Genomics Platform"/>
            <person name="Russ C."/>
            <person name="Tyler B."/>
            <person name="Panabieres F."/>
            <person name="Shan W."/>
            <person name="Tripathy S."/>
            <person name="Grunwald N."/>
            <person name="Machado M."/>
            <person name="Johnson C.S."/>
            <person name="Walker B."/>
            <person name="Young S."/>
            <person name="Zeng Q."/>
            <person name="Gargeya S."/>
            <person name="Fitzgerald M."/>
            <person name="Haas B."/>
            <person name="Abouelleil A."/>
            <person name="Allen A.W."/>
            <person name="Alvarado L."/>
            <person name="Arachchi H.M."/>
            <person name="Berlin A.M."/>
            <person name="Chapman S.B."/>
            <person name="Gainer-Dewar J."/>
            <person name="Goldberg J."/>
            <person name="Griggs A."/>
            <person name="Gujja S."/>
            <person name="Hansen M."/>
            <person name="Howarth C."/>
            <person name="Imamovic A."/>
            <person name="Ireland A."/>
            <person name="Larimer J."/>
            <person name="McCowan C."/>
            <person name="Murphy C."/>
            <person name="Pearson M."/>
            <person name="Poon T.W."/>
            <person name="Priest M."/>
            <person name="Roberts A."/>
            <person name="Saif S."/>
            <person name="Shea T."/>
            <person name="Sisk P."/>
            <person name="Sykes S."/>
            <person name="Wortman J."/>
            <person name="Nusbaum C."/>
            <person name="Birren B."/>
        </authorList>
    </citation>
    <scope>NUCLEOTIDE SEQUENCE [LARGE SCALE GENOMIC DNA]</scope>
    <source>
        <strain evidence="1 2">P1976</strain>
    </source>
</reference>
<protein>
    <submittedName>
        <fullName evidence="1">Uncharacterized protein</fullName>
    </submittedName>
</protein>
<dbReference type="Proteomes" id="UP000028582">
    <property type="component" value="Unassembled WGS sequence"/>
</dbReference>
<gene>
    <name evidence="1" type="ORF">F444_02793</name>
</gene>
<name>A0A081AW70_PHYNI</name>